<protein>
    <submittedName>
        <fullName evidence="1">Uncharacterized protein</fullName>
    </submittedName>
</protein>
<evidence type="ECO:0000313" key="1">
    <source>
        <dbReference type="EMBL" id="JAD99197.1"/>
    </source>
</evidence>
<reference evidence="1" key="1">
    <citation type="submission" date="2014-09" db="EMBL/GenBank/DDBJ databases">
        <authorList>
            <person name="Magalhaes I.L.F."/>
            <person name="Oliveira U."/>
            <person name="Santos F.R."/>
            <person name="Vidigal T.H.D.A."/>
            <person name="Brescovit A.D."/>
            <person name="Santos A.J."/>
        </authorList>
    </citation>
    <scope>NUCLEOTIDE SEQUENCE</scope>
    <source>
        <tissue evidence="1">Shoot tissue taken approximately 20 cm above the soil surface</tissue>
    </source>
</reference>
<organism evidence="1">
    <name type="scientific">Arundo donax</name>
    <name type="common">Giant reed</name>
    <name type="synonym">Donax arundinaceus</name>
    <dbReference type="NCBI Taxonomy" id="35708"/>
    <lineage>
        <taxon>Eukaryota</taxon>
        <taxon>Viridiplantae</taxon>
        <taxon>Streptophyta</taxon>
        <taxon>Embryophyta</taxon>
        <taxon>Tracheophyta</taxon>
        <taxon>Spermatophyta</taxon>
        <taxon>Magnoliopsida</taxon>
        <taxon>Liliopsida</taxon>
        <taxon>Poales</taxon>
        <taxon>Poaceae</taxon>
        <taxon>PACMAD clade</taxon>
        <taxon>Arundinoideae</taxon>
        <taxon>Arundineae</taxon>
        <taxon>Arundo</taxon>
    </lineage>
</organism>
<name>A0A0A9ET58_ARUDO</name>
<accession>A0A0A9ET58</accession>
<sequence length="30" mass="3500">MKKVVHLPCPLLTGRFLHSRFPRTEAQCAY</sequence>
<proteinExistence type="predicted"/>
<dbReference type="AlphaFoldDB" id="A0A0A9ET58"/>
<dbReference type="EMBL" id="GBRH01198698">
    <property type="protein sequence ID" value="JAD99197.1"/>
    <property type="molecule type" value="Transcribed_RNA"/>
</dbReference>
<reference evidence="1" key="2">
    <citation type="journal article" date="2015" name="Data Brief">
        <title>Shoot transcriptome of the giant reed, Arundo donax.</title>
        <authorList>
            <person name="Barrero R.A."/>
            <person name="Guerrero F.D."/>
            <person name="Moolhuijzen P."/>
            <person name="Goolsby J.A."/>
            <person name="Tidwell J."/>
            <person name="Bellgard S.E."/>
            <person name="Bellgard M.I."/>
        </authorList>
    </citation>
    <scope>NUCLEOTIDE SEQUENCE</scope>
    <source>
        <tissue evidence="1">Shoot tissue taken approximately 20 cm above the soil surface</tissue>
    </source>
</reference>